<dbReference type="PRINTS" id="PR00040">
    <property type="entry name" value="HTHMERR"/>
</dbReference>
<organism evidence="3 4">
    <name type="scientific">Nocardia mangyaensis</name>
    <dbReference type="NCBI Taxonomy" id="2213200"/>
    <lineage>
        <taxon>Bacteria</taxon>
        <taxon>Bacillati</taxon>
        <taxon>Actinomycetota</taxon>
        <taxon>Actinomycetes</taxon>
        <taxon>Mycobacteriales</taxon>
        <taxon>Nocardiaceae</taxon>
        <taxon>Nocardia</taxon>
    </lineage>
</organism>
<dbReference type="SMART" id="SM00422">
    <property type="entry name" value="HTH_MERR"/>
    <property type="match status" value="1"/>
</dbReference>
<dbReference type="Gene3D" id="1.10.1660.10">
    <property type="match status" value="1"/>
</dbReference>
<dbReference type="AlphaFoldDB" id="A0A1J0VSX4"/>
<feature type="domain" description="HTH merR-type" evidence="2">
    <location>
        <begin position="3"/>
        <end position="72"/>
    </location>
</feature>
<evidence type="ECO:0000256" key="1">
    <source>
        <dbReference type="ARBA" id="ARBA00023125"/>
    </source>
</evidence>
<dbReference type="KEGG" id="nsl:BOX37_15590"/>
<gene>
    <name evidence="3" type="ORF">BOX37_15590</name>
</gene>
<dbReference type="InterPro" id="IPR000551">
    <property type="entry name" value="MerR-type_HTH_dom"/>
</dbReference>
<reference evidence="3" key="1">
    <citation type="submission" date="2016-11" db="EMBL/GenBank/DDBJ databases">
        <authorList>
            <person name="Jaros S."/>
            <person name="Januszkiewicz K."/>
            <person name="Wedrychowicz H."/>
        </authorList>
    </citation>
    <scope>NUCLEOTIDE SEQUENCE [LARGE SCALE GENOMIC DNA]</scope>
    <source>
        <strain evidence="3">Y48</strain>
    </source>
</reference>
<dbReference type="PANTHER" id="PTHR30204:SF93">
    <property type="entry name" value="HTH MERR-TYPE DOMAIN-CONTAINING PROTEIN"/>
    <property type="match status" value="1"/>
</dbReference>
<dbReference type="GO" id="GO:0003677">
    <property type="term" value="F:DNA binding"/>
    <property type="evidence" value="ECO:0007669"/>
    <property type="project" value="UniProtKB-KW"/>
</dbReference>
<dbReference type="GO" id="GO:0003700">
    <property type="term" value="F:DNA-binding transcription factor activity"/>
    <property type="evidence" value="ECO:0007669"/>
    <property type="project" value="InterPro"/>
</dbReference>
<sequence>MSEYRIDDLARAAGTTTRNVRSYQERGLLPVPTTRSGRALIYDDSHLERLKLIDALLQRGFTTAHISDFITSWETGKDLIDVLGLPRSATTDRETASLEVPLELVESFLGAEAIDPAMLARLSELGLLRVRGDTVEFTDPQLLETFADLHGYRFDLRRLADLQAVVKHHLDDIAHQMFTVTRDHLVELHGEGWLPTTDDEIAETTTMINHLRDVAVAAVQHTLVQALDRALTQDLSEYLAETAEAQVSARQGKPNPDETSHQ</sequence>
<keyword evidence="4" id="KW-1185">Reference proteome</keyword>
<dbReference type="SUPFAM" id="SSF46955">
    <property type="entry name" value="Putative DNA-binding domain"/>
    <property type="match status" value="1"/>
</dbReference>
<protein>
    <submittedName>
        <fullName evidence="3">MerR family transcriptional regulator</fullName>
    </submittedName>
</protein>
<accession>A0A1J0VSX4</accession>
<evidence type="ECO:0000313" key="4">
    <source>
        <dbReference type="Proteomes" id="UP000183810"/>
    </source>
</evidence>
<dbReference type="EMBL" id="CP018082">
    <property type="protein sequence ID" value="APE35133.1"/>
    <property type="molecule type" value="Genomic_DNA"/>
</dbReference>
<dbReference type="PANTHER" id="PTHR30204">
    <property type="entry name" value="REDOX-CYCLING DRUG-SENSING TRANSCRIPTIONAL ACTIVATOR SOXR"/>
    <property type="match status" value="1"/>
</dbReference>
<name>A0A1J0VSX4_9NOCA</name>
<dbReference type="InterPro" id="IPR009061">
    <property type="entry name" value="DNA-bd_dom_put_sf"/>
</dbReference>
<dbReference type="InterPro" id="IPR047057">
    <property type="entry name" value="MerR_fam"/>
</dbReference>
<dbReference type="PROSITE" id="PS50937">
    <property type="entry name" value="HTH_MERR_2"/>
    <property type="match status" value="1"/>
</dbReference>
<dbReference type="Proteomes" id="UP000183810">
    <property type="component" value="Chromosome"/>
</dbReference>
<dbReference type="OrthoDB" id="3830374at2"/>
<proteinExistence type="predicted"/>
<dbReference type="RefSeq" id="WP_071928319.1">
    <property type="nucleotide sequence ID" value="NZ_CP018082.1"/>
</dbReference>
<evidence type="ECO:0000259" key="2">
    <source>
        <dbReference type="PROSITE" id="PS50937"/>
    </source>
</evidence>
<keyword evidence="1" id="KW-0238">DNA-binding</keyword>
<evidence type="ECO:0000313" key="3">
    <source>
        <dbReference type="EMBL" id="APE35133.1"/>
    </source>
</evidence>
<dbReference type="Pfam" id="PF13411">
    <property type="entry name" value="MerR_1"/>
    <property type="match status" value="1"/>
</dbReference>